<gene>
    <name evidence="6" type="ORF">D8M03_03495</name>
</gene>
<evidence type="ECO:0000259" key="5">
    <source>
        <dbReference type="PROSITE" id="PS50983"/>
    </source>
</evidence>
<feature type="region of interest" description="Disordered" evidence="3">
    <location>
        <begin position="26"/>
        <end position="45"/>
    </location>
</feature>
<feature type="signal peptide" evidence="4">
    <location>
        <begin position="1"/>
        <end position="21"/>
    </location>
</feature>
<reference evidence="6 7" key="1">
    <citation type="journal article" date="2016" name="Antonie Van Leeuwenhoek">
        <title>Lysinibacillus endophyticus sp. nov., an indole-3-acetic acid producing endophytic bacterium isolated from corn root (Zea mays cv. Xinken-5).</title>
        <authorList>
            <person name="Yu J."/>
            <person name="Guan X."/>
            <person name="Liu C."/>
            <person name="Xiang W."/>
            <person name="Yu Z."/>
            <person name="Liu X."/>
            <person name="Wang G."/>
        </authorList>
    </citation>
    <scope>NUCLEOTIDE SEQUENCE [LARGE SCALE GENOMIC DNA]</scope>
    <source>
        <strain evidence="6 7">DSM 100506</strain>
    </source>
</reference>
<keyword evidence="2 4" id="KW-0732">Signal</keyword>
<dbReference type="NCBIfam" id="NF038402">
    <property type="entry name" value="TroA_like"/>
    <property type="match status" value="1"/>
</dbReference>
<feature type="compositionally biased region" description="Polar residues" evidence="3">
    <location>
        <begin position="31"/>
        <end position="44"/>
    </location>
</feature>
<evidence type="ECO:0000313" key="7">
    <source>
        <dbReference type="Proteomes" id="UP000272238"/>
    </source>
</evidence>
<dbReference type="InterPro" id="IPR050902">
    <property type="entry name" value="ABC_Transporter_SBP"/>
</dbReference>
<dbReference type="Pfam" id="PF01497">
    <property type="entry name" value="Peripla_BP_2"/>
    <property type="match status" value="1"/>
</dbReference>
<dbReference type="PROSITE" id="PS51257">
    <property type="entry name" value="PROKAR_LIPOPROTEIN"/>
    <property type="match status" value="1"/>
</dbReference>
<dbReference type="Gene3D" id="3.40.50.1980">
    <property type="entry name" value="Nitrogenase molybdenum iron protein domain"/>
    <property type="match status" value="2"/>
</dbReference>
<feature type="chain" id="PRO_5039208817" evidence="4">
    <location>
        <begin position="22"/>
        <end position="313"/>
    </location>
</feature>
<dbReference type="PROSITE" id="PS50983">
    <property type="entry name" value="FE_B12_PBP"/>
    <property type="match status" value="1"/>
</dbReference>
<dbReference type="OrthoDB" id="9816357at2"/>
<dbReference type="CDD" id="cd01143">
    <property type="entry name" value="YvrC"/>
    <property type="match status" value="1"/>
</dbReference>
<protein>
    <submittedName>
        <fullName evidence="6">ABC transporter substrate-binding protein</fullName>
    </submittedName>
</protein>
<evidence type="ECO:0000256" key="1">
    <source>
        <dbReference type="ARBA" id="ARBA00008814"/>
    </source>
</evidence>
<dbReference type="RefSeq" id="WP_121213292.1">
    <property type="nucleotide sequence ID" value="NZ_RBZN01000005.1"/>
</dbReference>
<evidence type="ECO:0000256" key="3">
    <source>
        <dbReference type="SAM" id="MobiDB-lite"/>
    </source>
</evidence>
<sequence>MKKYKKWLAPIAISLVLAGCANEKTDENAKNDSTSTSNESSYTVQDDRGVDVTFETVPEKVISLQPSNTEILFELGVGDKVIGVTDYDTYPEQAKEIERVSDTLTVNNERVIELNPDVIFAYSIGDDAQVEQLESVGMKVFVIDAASTIEDVYGDIKQISEVMDVEEEGQKVVDTIQSKITAVQEKTANIDDKKKVYFEISSAPDIWSIGSGTFQQELITSAGVENLYGDQQGWFAVSEEDLIHRNPEAIITTVNIEDPVTEILSRSGWNVITAVQKKEVYYLNADIVDRPGPRIGEAVELIAKSIYPDLFEE</sequence>
<dbReference type="GO" id="GO:0071281">
    <property type="term" value="P:cellular response to iron ion"/>
    <property type="evidence" value="ECO:0007669"/>
    <property type="project" value="TreeGrafter"/>
</dbReference>
<dbReference type="InterPro" id="IPR002491">
    <property type="entry name" value="ABC_transptr_periplasmic_BD"/>
</dbReference>
<dbReference type="PANTHER" id="PTHR30535:SF34">
    <property type="entry name" value="MOLYBDATE-BINDING PROTEIN MOLA"/>
    <property type="match status" value="1"/>
</dbReference>
<name>A0A494Z9U5_9BACL</name>
<comment type="similarity">
    <text evidence="1">Belongs to the bacterial solute-binding protein 8 family.</text>
</comment>
<dbReference type="SUPFAM" id="SSF53807">
    <property type="entry name" value="Helical backbone' metal receptor"/>
    <property type="match status" value="1"/>
</dbReference>
<evidence type="ECO:0000256" key="4">
    <source>
        <dbReference type="SAM" id="SignalP"/>
    </source>
</evidence>
<evidence type="ECO:0000256" key="2">
    <source>
        <dbReference type="ARBA" id="ARBA00022729"/>
    </source>
</evidence>
<dbReference type="InterPro" id="IPR054828">
    <property type="entry name" value="Vit_B12_bind_prot"/>
</dbReference>
<keyword evidence="7" id="KW-1185">Reference proteome</keyword>
<organism evidence="6 7">
    <name type="scientific">Ureibacillus endophyticus</name>
    <dbReference type="NCBI Taxonomy" id="1978490"/>
    <lineage>
        <taxon>Bacteria</taxon>
        <taxon>Bacillati</taxon>
        <taxon>Bacillota</taxon>
        <taxon>Bacilli</taxon>
        <taxon>Bacillales</taxon>
        <taxon>Caryophanaceae</taxon>
        <taxon>Ureibacillus</taxon>
    </lineage>
</organism>
<dbReference type="AlphaFoldDB" id="A0A494Z9U5"/>
<dbReference type="EMBL" id="RBZN01000005">
    <property type="protein sequence ID" value="RKQ19128.1"/>
    <property type="molecule type" value="Genomic_DNA"/>
</dbReference>
<evidence type="ECO:0000313" key="6">
    <source>
        <dbReference type="EMBL" id="RKQ19128.1"/>
    </source>
</evidence>
<proteinExistence type="inferred from homology"/>
<dbReference type="PANTHER" id="PTHR30535">
    <property type="entry name" value="VITAMIN B12-BINDING PROTEIN"/>
    <property type="match status" value="1"/>
</dbReference>
<dbReference type="Proteomes" id="UP000272238">
    <property type="component" value="Unassembled WGS sequence"/>
</dbReference>
<feature type="domain" description="Fe/B12 periplasmic-binding" evidence="5">
    <location>
        <begin position="60"/>
        <end position="313"/>
    </location>
</feature>
<comment type="caution">
    <text evidence="6">The sequence shown here is derived from an EMBL/GenBank/DDBJ whole genome shotgun (WGS) entry which is preliminary data.</text>
</comment>
<accession>A0A494Z9U5</accession>